<proteinExistence type="predicted"/>
<protein>
    <submittedName>
        <fullName evidence="1">Uncharacterized protein</fullName>
    </submittedName>
</protein>
<organism evidence="1">
    <name type="scientific">marine sediment metagenome</name>
    <dbReference type="NCBI Taxonomy" id="412755"/>
    <lineage>
        <taxon>unclassified sequences</taxon>
        <taxon>metagenomes</taxon>
        <taxon>ecological metagenomes</taxon>
    </lineage>
</organism>
<gene>
    <name evidence="1" type="ORF">LCGC14_0895940</name>
</gene>
<name>A0A0F9NY02_9ZZZZ</name>
<evidence type="ECO:0000313" key="1">
    <source>
        <dbReference type="EMBL" id="KKN24330.1"/>
    </source>
</evidence>
<reference evidence="1" key="1">
    <citation type="journal article" date="2015" name="Nature">
        <title>Complex archaea that bridge the gap between prokaryotes and eukaryotes.</title>
        <authorList>
            <person name="Spang A."/>
            <person name="Saw J.H."/>
            <person name="Jorgensen S.L."/>
            <person name="Zaremba-Niedzwiedzka K."/>
            <person name="Martijn J."/>
            <person name="Lind A.E."/>
            <person name="van Eijk R."/>
            <person name="Schleper C."/>
            <person name="Guy L."/>
            <person name="Ettema T.J."/>
        </authorList>
    </citation>
    <scope>NUCLEOTIDE SEQUENCE</scope>
</reference>
<dbReference type="EMBL" id="LAZR01002890">
    <property type="protein sequence ID" value="KKN24330.1"/>
    <property type="molecule type" value="Genomic_DNA"/>
</dbReference>
<sequence>MPVSKNPVDQLLKAMGVDFRELDKDQKARVKAARAFCNELVDVPPDRSESDKAKS</sequence>
<dbReference type="AlphaFoldDB" id="A0A0F9NY02"/>
<accession>A0A0F9NY02</accession>
<comment type="caution">
    <text evidence="1">The sequence shown here is derived from an EMBL/GenBank/DDBJ whole genome shotgun (WGS) entry which is preliminary data.</text>
</comment>